<dbReference type="PANTHER" id="PTHR12242">
    <property type="entry name" value="OS02G0130600 PROTEIN-RELATED"/>
    <property type="match status" value="1"/>
</dbReference>
<keyword evidence="1" id="KW-1133">Transmembrane helix</keyword>
<sequence>MGAYAVTSLIYAVVFTPNPGTWPTFLTYWSYFLLAIYFLMHFIVVAEQRCRMEDEDGHGESTKLPWYLVMVWTLFEIMSPMAITVTLFYWITVFPSNNDPVGNSDILLHIMNTVVVLFEHSVTALPIRLLHVVYPLIFALVYIIFTVIYWTGDNTRVLYPALDWNEPTIAIAYVFAAAAVVVASHLMLFAIYKLRQSCCNGKNKVQMAY</sequence>
<name>A0AAN8KB57_PATCE</name>
<dbReference type="GO" id="GO:0016020">
    <property type="term" value="C:membrane"/>
    <property type="evidence" value="ECO:0007669"/>
    <property type="project" value="TreeGrafter"/>
</dbReference>
<dbReference type="AlphaFoldDB" id="A0AAN8KB57"/>
<dbReference type="Proteomes" id="UP001347796">
    <property type="component" value="Unassembled WGS sequence"/>
</dbReference>
<evidence type="ECO:0000313" key="2">
    <source>
        <dbReference type="EMBL" id="KAK6192686.1"/>
    </source>
</evidence>
<feature type="transmembrane region" description="Helical" evidence="1">
    <location>
        <begin position="66"/>
        <end position="91"/>
    </location>
</feature>
<feature type="transmembrane region" description="Helical" evidence="1">
    <location>
        <begin position="28"/>
        <end position="46"/>
    </location>
</feature>
<evidence type="ECO:0000256" key="1">
    <source>
        <dbReference type="SAM" id="Phobius"/>
    </source>
</evidence>
<feature type="transmembrane region" description="Helical" evidence="1">
    <location>
        <begin position="106"/>
        <end position="125"/>
    </location>
</feature>
<protein>
    <recommendedName>
        <fullName evidence="4">Protein rolling stone-like</fullName>
    </recommendedName>
</protein>
<evidence type="ECO:0008006" key="4">
    <source>
        <dbReference type="Google" id="ProtNLM"/>
    </source>
</evidence>
<keyword evidence="1" id="KW-0812">Transmembrane</keyword>
<keyword evidence="1" id="KW-0472">Membrane</keyword>
<accession>A0AAN8KB57</accession>
<gene>
    <name evidence="2" type="ORF">SNE40_004115</name>
</gene>
<organism evidence="2 3">
    <name type="scientific">Patella caerulea</name>
    <name type="common">Rayed Mediterranean limpet</name>
    <dbReference type="NCBI Taxonomy" id="87958"/>
    <lineage>
        <taxon>Eukaryota</taxon>
        <taxon>Metazoa</taxon>
        <taxon>Spiralia</taxon>
        <taxon>Lophotrochozoa</taxon>
        <taxon>Mollusca</taxon>
        <taxon>Gastropoda</taxon>
        <taxon>Patellogastropoda</taxon>
        <taxon>Patelloidea</taxon>
        <taxon>Patellidae</taxon>
        <taxon>Patella</taxon>
    </lineage>
</organism>
<keyword evidence="3" id="KW-1185">Reference proteome</keyword>
<reference evidence="2 3" key="1">
    <citation type="submission" date="2024-01" db="EMBL/GenBank/DDBJ databases">
        <title>The genome of the rayed Mediterranean limpet Patella caerulea (Linnaeus, 1758).</title>
        <authorList>
            <person name="Anh-Thu Weber A."/>
            <person name="Halstead-Nussloch G."/>
        </authorList>
    </citation>
    <scope>NUCLEOTIDE SEQUENCE [LARGE SCALE GENOMIC DNA]</scope>
    <source>
        <strain evidence="2">AATW-2023a</strain>
        <tissue evidence="2">Whole specimen</tissue>
    </source>
</reference>
<dbReference type="Pfam" id="PF21534">
    <property type="entry name" value="Rost"/>
    <property type="match status" value="1"/>
</dbReference>
<evidence type="ECO:0000313" key="3">
    <source>
        <dbReference type="Proteomes" id="UP001347796"/>
    </source>
</evidence>
<feature type="transmembrane region" description="Helical" evidence="1">
    <location>
        <begin position="170"/>
        <end position="192"/>
    </location>
</feature>
<dbReference type="EMBL" id="JAZGQO010000002">
    <property type="protein sequence ID" value="KAK6192686.1"/>
    <property type="molecule type" value="Genomic_DNA"/>
</dbReference>
<feature type="transmembrane region" description="Helical" evidence="1">
    <location>
        <begin position="132"/>
        <end position="150"/>
    </location>
</feature>
<dbReference type="InterPro" id="IPR049352">
    <property type="entry name" value="Rost"/>
</dbReference>
<dbReference type="PANTHER" id="PTHR12242:SF45">
    <property type="entry name" value="MARVEL DOMAIN-CONTAINING PROTEIN"/>
    <property type="match status" value="1"/>
</dbReference>
<proteinExistence type="predicted"/>
<comment type="caution">
    <text evidence="2">The sequence shown here is derived from an EMBL/GenBank/DDBJ whole genome shotgun (WGS) entry which is preliminary data.</text>
</comment>